<dbReference type="InterPro" id="IPR001194">
    <property type="entry name" value="cDENN_dom"/>
</dbReference>
<feature type="domain" description="UDENN" evidence="2">
    <location>
        <begin position="78"/>
        <end position="537"/>
    </location>
</feature>
<evidence type="ECO:0000313" key="4">
    <source>
        <dbReference type="Proteomes" id="UP000039865"/>
    </source>
</evidence>
<dbReference type="PROSITE" id="PS50211">
    <property type="entry name" value="DENN"/>
    <property type="match status" value="1"/>
</dbReference>
<dbReference type="InParanoid" id="A0A078A1Q9"/>
<dbReference type="Pfam" id="PF02141">
    <property type="entry name" value="DENN"/>
    <property type="match status" value="1"/>
</dbReference>
<evidence type="ECO:0000313" key="3">
    <source>
        <dbReference type="EMBL" id="CDW76045.1"/>
    </source>
</evidence>
<dbReference type="InterPro" id="IPR037516">
    <property type="entry name" value="Tripartite_DENN"/>
</dbReference>
<name>A0A078A1Q9_STYLE</name>
<feature type="compositionally biased region" description="Basic and acidic residues" evidence="1">
    <location>
        <begin position="716"/>
        <end position="734"/>
    </location>
</feature>
<dbReference type="OMA" id="LISHAYF"/>
<proteinExistence type="predicted"/>
<dbReference type="Proteomes" id="UP000039865">
    <property type="component" value="Unassembled WGS sequence"/>
</dbReference>
<sequence>MEIKTVLDLKDLDSLNQSVFIPARKTGILGFATLAVQPPYEQHKMQLRQLYVQQQSNENLGLQTDKEKEVQSYLENLQSICYLNGVKIDNILIRTLAPGMGKTASLSPSKKQSVSLIDGDALEVLKQTTISHYTITTCLGQKRYISFLLCYEPIYVGLIPQTHLQQAMNEFVLLPFAYVIVQDSPAFDFSKQILKGVFETSILPYYQMLCIIDQSSMKQQSYIQPLKVDLLLCYMFKIINRPLDDINVKILSDLRDNGTPIVYEECIQIYDFLVSDDIKIQKPLSINSEFLYKSNLSLKNLLSRVSLQNIVQLMNCLLLQKKLIIISRDTNINAYLIESLLELLEPLNSTIFLNITNLKQEMIDYIDSPVPYVIGIQESVWNKIFMRKWSEVSDDTVCFVIDTALLTTKVDLPNSPEPMTSILLQTLQDILYKHNGLNDKDLKIYFKQAFFNYILLIINDYRPFKVNFKEMENEKIDQFGSFKESSIIGLRQIFKFDSYLESQQIENYDFYSIFTETQLFNDFIERALRTNVDRSLSYFIASLDVLKHSQNFQELLNFQQQVINALLIEASSKTITYSFQDIIESYERALAQFDKSVYVKSLPLHNSNDNGIFYFNPANINVNIIYEIQKQSCIRNLIKRPTASRKIKPSKKSDHNLNKQCSFATKQNESRNQSSSIKENQQLISHAYFQKGPQKVSTPKGLPSEIKSIGNFLSEDDSKSTNSKDLKGSQEESKSETSSIKSFFRFTFEKIQSKLKSNKNEALPLSQSGTPQKQLQLMFDPSKFKVISLSGISNQVKEIKRSPDRQNLPNQAQYKTNQQQQNKSIFSTAFGPKTGISYGRPKCYSETASSQIKGSIQQQIPSNVHYTVDPNGLDARPCAISISNKSFHDSPNSSSYINDQSFALTQKGRNETSQSVVKTDTAMFRTSSTRETPMNQMKLLNVNTNQKNQNQQQLAYSILNSGIMIVRDKNRNTKRLVQKININLDPEDSHHKRQAQRLLQSSMHTNQPQISQSLSNSSLPNTTNTNSSSQKTINPSRSGGLGGIQNGNKTQLTASGLDSPTELSQNLVQKSSEKKIKNQSFKQNSYAGSKPASSGRQKAISQNQPYSQYDQSLKKVHITGPIIQPQQNFKQYQTKPKATLKIKRDSDIPKSSLANNLNTNMNIGSLVAIKKNFSDKNTPMFSRQDKHNTNSATSSLNQQPLEFSQVNSSHQQSNSKKNILSNQKQSEIISIDDNIDGFQARIRSISYQMNQPEFQSHLKYKMKKDKSLKNLSNSNSNHNIQSPSLQKEPLLKAKALKQTHNTVSKIGTGVSGDQHISVQKSQIQSFNEYSTYEIQQNQTVQYEPMIDTELSSDTPKMKFDGPTQNFDQSSSSNPHNTKTMGQLYASGRREQHMSSEDLQSQFGVITHKYSQGQLEKINQ</sequence>
<dbReference type="OrthoDB" id="206724at2759"/>
<feature type="region of interest" description="Disordered" evidence="1">
    <location>
        <begin position="711"/>
        <end position="734"/>
    </location>
</feature>
<evidence type="ECO:0000259" key="2">
    <source>
        <dbReference type="PROSITE" id="PS50211"/>
    </source>
</evidence>
<dbReference type="PANTHER" id="PTHR15288:SF0">
    <property type="entry name" value="UDENN DOMAIN-CONTAINING PROTEIN"/>
    <property type="match status" value="1"/>
</dbReference>
<feature type="compositionally biased region" description="Low complexity" evidence="1">
    <location>
        <begin position="1006"/>
        <end position="1034"/>
    </location>
</feature>
<gene>
    <name evidence="3" type="primary">Contig12683.g13546</name>
    <name evidence="3" type="ORF">STYLEM_5041</name>
</gene>
<dbReference type="Gene3D" id="3.40.50.11500">
    <property type="match status" value="1"/>
</dbReference>
<evidence type="ECO:0000256" key="1">
    <source>
        <dbReference type="SAM" id="MobiDB-lite"/>
    </source>
</evidence>
<feature type="compositionally biased region" description="Polar residues" evidence="1">
    <location>
        <begin position="1078"/>
        <end position="1103"/>
    </location>
</feature>
<dbReference type="InterPro" id="IPR051942">
    <property type="entry name" value="DENN_domain_containing_2"/>
</dbReference>
<keyword evidence="4" id="KW-1185">Reference proteome</keyword>
<dbReference type="InterPro" id="IPR043153">
    <property type="entry name" value="DENN_C"/>
</dbReference>
<organism evidence="3 4">
    <name type="scientific">Stylonychia lemnae</name>
    <name type="common">Ciliate</name>
    <dbReference type="NCBI Taxonomy" id="5949"/>
    <lineage>
        <taxon>Eukaryota</taxon>
        <taxon>Sar</taxon>
        <taxon>Alveolata</taxon>
        <taxon>Ciliophora</taxon>
        <taxon>Intramacronucleata</taxon>
        <taxon>Spirotrichea</taxon>
        <taxon>Stichotrichia</taxon>
        <taxon>Sporadotrichida</taxon>
        <taxon>Oxytrichidae</taxon>
        <taxon>Stylonychinae</taxon>
        <taxon>Stylonychia</taxon>
    </lineage>
</organism>
<dbReference type="SMART" id="SM00799">
    <property type="entry name" value="DENN"/>
    <property type="match status" value="1"/>
</dbReference>
<feature type="region of interest" description="Disordered" evidence="1">
    <location>
        <begin position="1005"/>
        <end position="1103"/>
    </location>
</feature>
<accession>A0A078A1Q9</accession>
<dbReference type="EMBL" id="CCKQ01004896">
    <property type="protein sequence ID" value="CDW76045.1"/>
    <property type="molecule type" value="Genomic_DNA"/>
</dbReference>
<feature type="compositionally biased region" description="Polar residues" evidence="1">
    <location>
        <begin position="1362"/>
        <end position="1380"/>
    </location>
</feature>
<feature type="compositionally biased region" description="Polar residues" evidence="1">
    <location>
        <begin position="1046"/>
        <end position="1070"/>
    </location>
</feature>
<dbReference type="PANTHER" id="PTHR15288">
    <property type="entry name" value="DENN DOMAIN-CONTAINING PROTEIN 2"/>
    <property type="match status" value="1"/>
</dbReference>
<protein>
    <recommendedName>
        <fullName evidence="2">UDENN domain-containing protein</fullName>
    </recommendedName>
</protein>
<feature type="region of interest" description="Disordered" evidence="1">
    <location>
        <begin position="1360"/>
        <end position="1399"/>
    </location>
</feature>
<reference evidence="3 4" key="1">
    <citation type="submission" date="2014-06" db="EMBL/GenBank/DDBJ databases">
        <authorList>
            <person name="Swart Estienne"/>
        </authorList>
    </citation>
    <scope>NUCLEOTIDE SEQUENCE [LARGE SCALE GENOMIC DNA]</scope>
    <source>
        <strain evidence="3 4">130c</strain>
    </source>
</reference>